<protein>
    <recommendedName>
        <fullName evidence="11">GB1/RHD3-type G domain-containing protein</fullName>
    </recommendedName>
</protein>
<keyword evidence="4" id="KW-0256">Endoplasmic reticulum</keyword>
<dbReference type="FunFam" id="3.40.50.300:FF:002271">
    <property type="entry name" value="Protein ROOT HAIR DEFECTIVE 3 homolog"/>
    <property type="match status" value="1"/>
</dbReference>
<name>A0A8T2X309_POPDE</name>
<keyword evidence="3" id="KW-0378">Hydrolase</keyword>
<reference evidence="12" key="1">
    <citation type="journal article" date="2021" name="J. Hered.">
        <title>Genome Assembly of Salicaceae Populus deltoides (Eastern Cottonwood) I-69 Based on Nanopore Sequencing and Hi-C Technologies.</title>
        <authorList>
            <person name="Bai S."/>
            <person name="Wu H."/>
            <person name="Zhang J."/>
            <person name="Pan Z."/>
            <person name="Zhao W."/>
            <person name="Li Z."/>
            <person name="Tong C."/>
        </authorList>
    </citation>
    <scope>NUCLEOTIDE SEQUENCE</scope>
    <source>
        <tissue evidence="12">Leaf</tissue>
    </source>
</reference>
<dbReference type="Pfam" id="PF20428">
    <property type="entry name" value="Sey1_3HB"/>
    <property type="match status" value="1"/>
</dbReference>
<feature type="domain" description="GB1/RHD3-type G" evidence="11">
    <location>
        <begin position="32"/>
        <end position="260"/>
    </location>
</feature>
<dbReference type="EMBL" id="JACEGQ020000015">
    <property type="protein sequence ID" value="KAH8486531.1"/>
    <property type="molecule type" value="Genomic_DNA"/>
</dbReference>
<dbReference type="PANTHER" id="PTHR45923">
    <property type="entry name" value="PROTEIN SEY1"/>
    <property type="match status" value="1"/>
</dbReference>
<dbReference type="InterPro" id="IPR030386">
    <property type="entry name" value="G_GB1_RHD3_dom"/>
</dbReference>
<gene>
    <name evidence="12" type="ORF">H0E87_025513</name>
</gene>
<keyword evidence="6" id="KW-0175">Coiled coil</keyword>
<dbReference type="AlphaFoldDB" id="A0A8T2X309"/>
<evidence type="ECO:0000256" key="7">
    <source>
        <dbReference type="ARBA" id="ARBA00023134"/>
    </source>
</evidence>
<comment type="caution">
    <text evidence="12">The sequence shown here is derived from an EMBL/GenBank/DDBJ whole genome shotgun (WGS) entry which is preliminary data.</text>
</comment>
<dbReference type="GO" id="GO:0003924">
    <property type="term" value="F:GTPase activity"/>
    <property type="evidence" value="ECO:0007669"/>
    <property type="project" value="TreeGrafter"/>
</dbReference>
<evidence type="ECO:0000313" key="13">
    <source>
        <dbReference type="Proteomes" id="UP000807159"/>
    </source>
</evidence>
<dbReference type="CDD" id="cd01851">
    <property type="entry name" value="GBP"/>
    <property type="match status" value="1"/>
</dbReference>
<dbReference type="InterPro" id="IPR046758">
    <property type="entry name" value="Sey1/RHD3-like_3HB"/>
</dbReference>
<keyword evidence="5 10" id="KW-1133">Transmembrane helix</keyword>
<evidence type="ECO:0000256" key="4">
    <source>
        <dbReference type="ARBA" id="ARBA00022824"/>
    </source>
</evidence>
<keyword evidence="2" id="KW-0547">Nucleotide-binding</keyword>
<keyword evidence="7" id="KW-0342">GTP-binding</keyword>
<evidence type="ECO:0000256" key="3">
    <source>
        <dbReference type="ARBA" id="ARBA00022801"/>
    </source>
</evidence>
<dbReference type="Gene3D" id="3.40.50.300">
    <property type="entry name" value="P-loop containing nucleotide triphosphate hydrolases"/>
    <property type="match status" value="1"/>
</dbReference>
<dbReference type="InterPro" id="IPR008803">
    <property type="entry name" value="RHD3/Sey1"/>
</dbReference>
<dbReference type="PANTHER" id="PTHR45923:SF20">
    <property type="entry name" value="PROTEIN ROOT HAIR DEFECTIVE 3 HOMOLOG 2"/>
    <property type="match status" value="1"/>
</dbReference>
<evidence type="ECO:0000256" key="2">
    <source>
        <dbReference type="ARBA" id="ARBA00022741"/>
    </source>
</evidence>
<evidence type="ECO:0000256" key="6">
    <source>
        <dbReference type="ARBA" id="ARBA00023054"/>
    </source>
</evidence>
<evidence type="ECO:0000256" key="10">
    <source>
        <dbReference type="SAM" id="Phobius"/>
    </source>
</evidence>
<organism evidence="12 13">
    <name type="scientific">Populus deltoides</name>
    <name type="common">Eastern poplar</name>
    <name type="synonym">Eastern cottonwood</name>
    <dbReference type="NCBI Taxonomy" id="3696"/>
    <lineage>
        <taxon>Eukaryota</taxon>
        <taxon>Viridiplantae</taxon>
        <taxon>Streptophyta</taxon>
        <taxon>Embryophyta</taxon>
        <taxon>Tracheophyta</taxon>
        <taxon>Spermatophyta</taxon>
        <taxon>Magnoliopsida</taxon>
        <taxon>eudicotyledons</taxon>
        <taxon>Gunneridae</taxon>
        <taxon>Pentapetalae</taxon>
        <taxon>rosids</taxon>
        <taxon>fabids</taxon>
        <taxon>Malpighiales</taxon>
        <taxon>Salicaceae</taxon>
        <taxon>Saliceae</taxon>
        <taxon>Populus</taxon>
    </lineage>
</organism>
<proteinExistence type="inferred from homology"/>
<keyword evidence="1 10" id="KW-0812">Transmembrane</keyword>
<feature type="transmembrane region" description="Helical" evidence="10">
    <location>
        <begin position="511"/>
        <end position="532"/>
    </location>
</feature>
<evidence type="ECO:0000256" key="9">
    <source>
        <dbReference type="PROSITE-ProRule" id="PRU01052"/>
    </source>
</evidence>
<keyword evidence="8 10" id="KW-0472">Membrane</keyword>
<evidence type="ECO:0000256" key="1">
    <source>
        <dbReference type="ARBA" id="ARBA00022692"/>
    </source>
</evidence>
<dbReference type="SUPFAM" id="SSF52540">
    <property type="entry name" value="P-loop containing nucleoside triphosphate hydrolases"/>
    <property type="match status" value="1"/>
</dbReference>
<dbReference type="GO" id="GO:0005783">
    <property type="term" value="C:endoplasmic reticulum"/>
    <property type="evidence" value="ECO:0007669"/>
    <property type="project" value="TreeGrafter"/>
</dbReference>
<dbReference type="Proteomes" id="UP000807159">
    <property type="component" value="Chromosome 15"/>
</dbReference>
<evidence type="ECO:0000313" key="12">
    <source>
        <dbReference type="EMBL" id="KAH8486531.1"/>
    </source>
</evidence>
<dbReference type="Pfam" id="PF05879">
    <property type="entry name" value="RHD3_GTPase"/>
    <property type="match status" value="1"/>
</dbReference>
<accession>A0A8T2X309</accession>
<evidence type="ECO:0000256" key="5">
    <source>
        <dbReference type="ARBA" id="ARBA00022989"/>
    </source>
</evidence>
<evidence type="ECO:0000256" key="8">
    <source>
        <dbReference type="ARBA" id="ARBA00023136"/>
    </source>
</evidence>
<dbReference type="PROSITE" id="PS51715">
    <property type="entry name" value="G_GB1_RHD3"/>
    <property type="match status" value="1"/>
</dbReference>
<dbReference type="InterPro" id="IPR027417">
    <property type="entry name" value="P-loop_NTPase"/>
</dbReference>
<feature type="transmembrane region" description="Helical" evidence="10">
    <location>
        <begin position="471"/>
        <end position="491"/>
    </location>
</feature>
<dbReference type="GO" id="GO:0005525">
    <property type="term" value="F:GTP binding"/>
    <property type="evidence" value="ECO:0007669"/>
    <property type="project" value="UniProtKB-KW"/>
</dbReference>
<dbReference type="GO" id="GO:0016320">
    <property type="term" value="P:endoplasmic reticulum membrane fusion"/>
    <property type="evidence" value="ECO:0007669"/>
    <property type="project" value="TreeGrafter"/>
</dbReference>
<evidence type="ECO:0000259" key="11">
    <source>
        <dbReference type="PROSITE" id="PS51715"/>
    </source>
</evidence>
<sequence>MEKGMQLIDGNGKFNMEGLQDFMTTTEFAQCGLSYSVVAIIGPQSSGKSTLMNHVFGTDFKMLNANKGRGQTTKGIWIAKSSEIEPFTIAMDLEGTDSSARGEDNTAFEKQSTLFALAIADTVLVNMWCKDIGLEHAACRPLLKLVFEVMKRLFQPRKRTLLFVIRDHTRTPLEFLETALRKDIEKIWAAVAEPETHSSAALSDYFNVEITALSSYEFEEDKFKDQVAHLKQRFFNSNSPRDLADDRLEVEPASGFSVCAEKIWKTIKDNKDLHIPDPKVMAASVRCEEIAKEKLKQLTSDEKWLELKEDVQAGPVPWLGATLSSILATYLSQSVYIMLNNPNQSYDKEVIYFDQDVRNAKRKQLELNALEVVRDAYVTMLEHLSSNTLETFKTKLEQLLNEGEGFVASARSCARSCLHEFDQECEGIQLQQEALRNAKRVIKIVVGVVGAAVIAAVGVPTAMKIAARPEVAAVLKAVTTWLLAVLKYIGMEVLETLKYIGMDVLEMLKDAAAMAVRSLHPHIVAIIIALVTNQSDWRQQYY</sequence>
<keyword evidence="13" id="KW-1185">Reference proteome</keyword>
<comment type="similarity">
    <text evidence="9">Belongs to the TRAFAC class dynamin-like GTPase superfamily. GB1/RHD3 GTPase family.</text>
</comment>
<feature type="transmembrane region" description="Helical" evidence="10">
    <location>
        <begin position="441"/>
        <end position="459"/>
    </location>
</feature>